<dbReference type="Proteomes" id="UP001208771">
    <property type="component" value="Unassembled WGS sequence"/>
</dbReference>
<sequence length="229" mass="24743">MFMSRTIVIVGNGTMPAFAASAIDDGDLVIRFNDCRSYGSAGTRTDVVAVCNTGRPARAMIGGTAWKTHPAVRAAASLWCVRDGGKFRALRGKLAESHPDLGDFCDDLTAGFADFAAETGKAFSSIPRRYHDRLDADLSRFGAEGYVVPSSGLLTIAYVLGEIARPQDTVRLAGFDHRGWDGHPFDAEQRLVETLVCGGRLSRLSPPAQRLFSASARTLPGSRRQRRLP</sequence>
<gene>
    <name evidence="1" type="ORF">NOF55_00345</name>
</gene>
<evidence type="ECO:0000313" key="2">
    <source>
        <dbReference type="Proteomes" id="UP001208771"/>
    </source>
</evidence>
<protein>
    <submittedName>
        <fullName evidence="1">Urease operon accessory protein</fullName>
    </submittedName>
</protein>
<name>A0AAE3MVB8_9HYPH</name>
<dbReference type="EMBL" id="JANFPI010000001">
    <property type="protein sequence ID" value="MCX8995554.1"/>
    <property type="molecule type" value="Genomic_DNA"/>
</dbReference>
<dbReference type="AlphaFoldDB" id="A0AAE3MVB8"/>
<organism evidence="1 2">
    <name type="scientific">Ectorhizobium quercum</name>
    <dbReference type="NCBI Taxonomy" id="2965071"/>
    <lineage>
        <taxon>Bacteria</taxon>
        <taxon>Pseudomonadati</taxon>
        <taxon>Pseudomonadota</taxon>
        <taxon>Alphaproteobacteria</taxon>
        <taxon>Hyphomicrobiales</taxon>
        <taxon>Rhizobiaceae</taxon>
        <taxon>Ectorhizobium</taxon>
    </lineage>
</organism>
<accession>A0AAE3MVB8</accession>
<keyword evidence="2" id="KW-1185">Reference proteome</keyword>
<reference evidence="1" key="1">
    <citation type="submission" date="2022-07" db="EMBL/GenBank/DDBJ databases">
        <title>Ectorhizobium quercum gen.nov., sp. nov.</title>
        <authorList>
            <person name="Ma T."/>
            <person name="Li Y."/>
        </authorList>
    </citation>
    <scope>NUCLEOTIDE SEQUENCE</scope>
    <source>
        <strain evidence="1">BDR2-2</strain>
    </source>
</reference>
<evidence type="ECO:0000313" key="1">
    <source>
        <dbReference type="EMBL" id="MCX8995554.1"/>
    </source>
</evidence>
<comment type="caution">
    <text evidence="1">The sequence shown here is derived from an EMBL/GenBank/DDBJ whole genome shotgun (WGS) entry which is preliminary data.</text>
</comment>
<proteinExistence type="predicted"/>